<proteinExistence type="inferred from homology"/>
<dbReference type="PANTHER" id="PTHR30011:SF16">
    <property type="entry name" value="C2H2 FINGER DOMAIN TRANSCRIPTION FACTOR (EUROFUNG)-RELATED"/>
    <property type="match status" value="1"/>
</dbReference>
<dbReference type="InterPro" id="IPR016215">
    <property type="entry name" value="NTA_MOA"/>
</dbReference>
<sequence length="450" mass="49675">MSSSQDTKQAHFNVFLRAAGHHAAAWRHPSTTPELTFQFDYYKRLALTAERGLLDSVFMADGYVGTGRRLEPFTLLSALAAVTTNLGLIGTVGTTYNEPFHVARKFASLDRISGGRSGWNIVTGHTDETAFNFGKQSHLEHSERYRWAEEFVEVTKQLWDSWEEDALVFDKAKGIQFDDSKLHEINYEGKVYKVKGPLNIPRPPQGYPVLVQAGSSESGKELAAQTAEVVFTAQPTLAEGKAFYADVKGRLARYGRTPDQILILPGFSPIIGDTRAEAQELEDELNSFHDIDRHIAALSERFGIDLTGYPLDAPVPEILNPKGIEDVNGSKSRHQLILDMLRSDANLTLRQVVNRLSAARGHLTFTGTPIEVADVIEQWLDEQGADGFNLMPPIYPEGLDSFIDKVVPELQNRGRFRTAYEGATLRENLGLAVPANRFSASAASGIASAN</sequence>
<evidence type="ECO:0000256" key="2">
    <source>
        <dbReference type="ARBA" id="ARBA00022643"/>
    </source>
</evidence>
<dbReference type="InterPro" id="IPR036661">
    <property type="entry name" value="Luciferase-like_sf"/>
</dbReference>
<evidence type="ECO:0000256" key="3">
    <source>
        <dbReference type="ARBA" id="ARBA00023002"/>
    </source>
</evidence>
<dbReference type="PANTHER" id="PTHR30011">
    <property type="entry name" value="ALKANESULFONATE MONOOXYGENASE-RELATED"/>
    <property type="match status" value="1"/>
</dbReference>
<dbReference type="SUPFAM" id="SSF51679">
    <property type="entry name" value="Bacterial luciferase-like"/>
    <property type="match status" value="1"/>
</dbReference>
<feature type="binding site" evidence="6">
    <location>
        <position position="145"/>
    </location>
    <ligand>
        <name>FMN</name>
        <dbReference type="ChEBI" id="CHEBI:58210"/>
    </ligand>
</feature>
<feature type="binding site" evidence="6">
    <location>
        <position position="216"/>
    </location>
    <ligand>
        <name>FMN</name>
        <dbReference type="ChEBI" id="CHEBI:58210"/>
    </ligand>
</feature>
<dbReference type="PIRSF" id="PIRSF000337">
    <property type="entry name" value="NTA_MOA"/>
    <property type="match status" value="1"/>
</dbReference>
<feature type="binding site" evidence="6">
    <location>
        <position position="141"/>
    </location>
    <ligand>
        <name>FMN</name>
        <dbReference type="ChEBI" id="CHEBI:58210"/>
    </ligand>
</feature>
<dbReference type="AlphaFoldDB" id="A0A4S4C602"/>
<organism evidence="8 9">
    <name type="scientific">Cohnella fermenti</name>
    <dbReference type="NCBI Taxonomy" id="2565925"/>
    <lineage>
        <taxon>Bacteria</taxon>
        <taxon>Bacillati</taxon>
        <taxon>Bacillota</taxon>
        <taxon>Bacilli</taxon>
        <taxon>Bacillales</taxon>
        <taxon>Paenibacillaceae</taxon>
        <taxon>Cohnella</taxon>
    </lineage>
</organism>
<evidence type="ECO:0000256" key="5">
    <source>
        <dbReference type="ARBA" id="ARBA00033748"/>
    </source>
</evidence>
<dbReference type="GO" id="GO:0016705">
    <property type="term" value="F:oxidoreductase activity, acting on paired donors, with incorporation or reduction of molecular oxygen"/>
    <property type="evidence" value="ECO:0007669"/>
    <property type="project" value="InterPro"/>
</dbReference>
<feature type="binding site" evidence="6">
    <location>
        <position position="215"/>
    </location>
    <ligand>
        <name>FMN</name>
        <dbReference type="ChEBI" id="CHEBI:58210"/>
    </ligand>
</feature>
<comment type="caution">
    <text evidence="8">The sequence shown here is derived from an EMBL/GenBank/DDBJ whole genome shotgun (WGS) entry which is preliminary data.</text>
</comment>
<keyword evidence="3" id="KW-0560">Oxidoreductase</keyword>
<protein>
    <submittedName>
        <fullName evidence="8">LLM class flavin-dependent oxidoreductase</fullName>
    </submittedName>
</protein>
<evidence type="ECO:0000256" key="6">
    <source>
        <dbReference type="PIRSR" id="PIRSR000337-1"/>
    </source>
</evidence>
<keyword evidence="9" id="KW-1185">Reference proteome</keyword>
<feature type="domain" description="Luciferase-like" evidence="7">
    <location>
        <begin position="26"/>
        <end position="384"/>
    </location>
</feature>
<feature type="binding site" evidence="6">
    <location>
        <position position="61"/>
    </location>
    <ligand>
        <name>FMN</name>
        <dbReference type="ChEBI" id="CHEBI:58210"/>
    </ligand>
</feature>
<comment type="similarity">
    <text evidence="5">Belongs to the NtaA/SnaA/DszA monooxygenase family.</text>
</comment>
<keyword evidence="2 6" id="KW-0288">FMN</keyword>
<dbReference type="GO" id="GO:0004497">
    <property type="term" value="F:monooxygenase activity"/>
    <property type="evidence" value="ECO:0007669"/>
    <property type="project" value="UniProtKB-KW"/>
</dbReference>
<evidence type="ECO:0000256" key="1">
    <source>
        <dbReference type="ARBA" id="ARBA00022630"/>
    </source>
</evidence>
<dbReference type="RefSeq" id="WP_136368773.1">
    <property type="nucleotide sequence ID" value="NZ_SSOB01000005.1"/>
</dbReference>
<dbReference type="InterPro" id="IPR051260">
    <property type="entry name" value="Diverse_substr_monoxygenases"/>
</dbReference>
<feature type="binding site" evidence="6">
    <location>
        <position position="91"/>
    </location>
    <ligand>
        <name>FMN</name>
        <dbReference type="ChEBI" id="CHEBI:58210"/>
    </ligand>
</feature>
<dbReference type="Pfam" id="PF00296">
    <property type="entry name" value="Bac_luciferase"/>
    <property type="match status" value="1"/>
</dbReference>
<dbReference type="Gene3D" id="3.20.20.30">
    <property type="entry name" value="Luciferase-like domain"/>
    <property type="match status" value="1"/>
</dbReference>
<dbReference type="InterPro" id="IPR011251">
    <property type="entry name" value="Luciferase-like_dom"/>
</dbReference>
<evidence type="ECO:0000259" key="7">
    <source>
        <dbReference type="Pfam" id="PF00296"/>
    </source>
</evidence>
<dbReference type="Proteomes" id="UP000310636">
    <property type="component" value="Unassembled WGS sequence"/>
</dbReference>
<keyword evidence="1 6" id="KW-0285">Flavoprotein</keyword>
<reference evidence="8 9" key="1">
    <citation type="submission" date="2019-04" db="EMBL/GenBank/DDBJ databases">
        <title>Cohnella sp. nov. isolated from preserved vegetables.</title>
        <authorList>
            <person name="Lin S.-Y."/>
            <person name="Hung M.-H."/>
            <person name="Young C.-C."/>
        </authorList>
    </citation>
    <scope>NUCLEOTIDE SEQUENCE [LARGE SCALE GENOMIC DNA]</scope>
    <source>
        <strain evidence="8 9">CC-MHH1044</strain>
    </source>
</reference>
<dbReference type="CDD" id="cd01095">
    <property type="entry name" value="Nitrilotriacetate_monoxgenase"/>
    <property type="match status" value="1"/>
</dbReference>
<accession>A0A4S4C602</accession>
<evidence type="ECO:0000313" key="9">
    <source>
        <dbReference type="Proteomes" id="UP000310636"/>
    </source>
</evidence>
<gene>
    <name evidence="8" type="ORF">E6C55_05415</name>
</gene>
<evidence type="ECO:0000256" key="4">
    <source>
        <dbReference type="ARBA" id="ARBA00023033"/>
    </source>
</evidence>
<dbReference type="EMBL" id="SSOB01000005">
    <property type="protein sequence ID" value="THF83293.1"/>
    <property type="molecule type" value="Genomic_DNA"/>
</dbReference>
<dbReference type="NCBIfam" id="TIGR03860">
    <property type="entry name" value="FMN_nitrolo"/>
    <property type="match status" value="1"/>
</dbReference>
<dbReference type="OrthoDB" id="3265338at2"/>
<evidence type="ECO:0000313" key="8">
    <source>
        <dbReference type="EMBL" id="THF83293.1"/>
    </source>
</evidence>
<keyword evidence="4" id="KW-0503">Monooxygenase</keyword>
<name>A0A4S4C602_9BACL</name>